<accession>A0A6A6AEM2</accession>
<evidence type="ECO:0000256" key="1">
    <source>
        <dbReference type="SAM" id="SignalP"/>
    </source>
</evidence>
<name>A0A6A6AEM2_9PLEO</name>
<dbReference type="GeneID" id="54410892"/>
<dbReference type="Proteomes" id="UP000799771">
    <property type="component" value="Unassembled WGS sequence"/>
</dbReference>
<evidence type="ECO:0000313" key="2">
    <source>
        <dbReference type="EMBL" id="KAF2129555.1"/>
    </source>
</evidence>
<dbReference type="OrthoDB" id="3775341at2759"/>
<dbReference type="AlphaFoldDB" id="A0A6A6AEM2"/>
<feature type="chain" id="PRO_5025328750" description="Extracellular membrane protein CFEM domain-containing protein" evidence="1">
    <location>
        <begin position="17"/>
        <end position="142"/>
    </location>
</feature>
<dbReference type="RefSeq" id="XP_033523944.1">
    <property type="nucleotide sequence ID" value="XM_033670460.1"/>
</dbReference>
<keyword evidence="1" id="KW-0732">Signal</keyword>
<reference evidence="2" key="1">
    <citation type="journal article" date="2020" name="Stud. Mycol.">
        <title>101 Dothideomycetes genomes: a test case for predicting lifestyles and emergence of pathogens.</title>
        <authorList>
            <person name="Haridas S."/>
            <person name="Albert R."/>
            <person name="Binder M."/>
            <person name="Bloem J."/>
            <person name="Labutti K."/>
            <person name="Salamov A."/>
            <person name="Andreopoulos B."/>
            <person name="Baker S."/>
            <person name="Barry K."/>
            <person name="Bills G."/>
            <person name="Bluhm B."/>
            <person name="Cannon C."/>
            <person name="Castanera R."/>
            <person name="Culley D."/>
            <person name="Daum C."/>
            <person name="Ezra D."/>
            <person name="Gonzalez J."/>
            <person name="Henrissat B."/>
            <person name="Kuo A."/>
            <person name="Liang C."/>
            <person name="Lipzen A."/>
            <person name="Lutzoni F."/>
            <person name="Magnuson J."/>
            <person name="Mondo S."/>
            <person name="Nolan M."/>
            <person name="Ohm R."/>
            <person name="Pangilinan J."/>
            <person name="Park H.-J."/>
            <person name="Ramirez L."/>
            <person name="Alfaro M."/>
            <person name="Sun H."/>
            <person name="Tritt A."/>
            <person name="Yoshinaga Y."/>
            <person name="Zwiers L.-H."/>
            <person name="Turgeon B."/>
            <person name="Goodwin S."/>
            <person name="Spatafora J."/>
            <person name="Crous P."/>
            <person name="Grigoriev I."/>
        </authorList>
    </citation>
    <scope>NUCLEOTIDE SEQUENCE</scope>
    <source>
        <strain evidence="2">CBS 119687</strain>
    </source>
</reference>
<evidence type="ECO:0008006" key="4">
    <source>
        <dbReference type="Google" id="ProtNLM"/>
    </source>
</evidence>
<dbReference type="EMBL" id="ML977506">
    <property type="protein sequence ID" value="KAF2129555.1"/>
    <property type="molecule type" value="Genomic_DNA"/>
</dbReference>
<feature type="signal peptide" evidence="1">
    <location>
        <begin position="1"/>
        <end position="16"/>
    </location>
</feature>
<organism evidence="2 3">
    <name type="scientific">Dothidotthia symphoricarpi CBS 119687</name>
    <dbReference type="NCBI Taxonomy" id="1392245"/>
    <lineage>
        <taxon>Eukaryota</taxon>
        <taxon>Fungi</taxon>
        <taxon>Dikarya</taxon>
        <taxon>Ascomycota</taxon>
        <taxon>Pezizomycotina</taxon>
        <taxon>Dothideomycetes</taxon>
        <taxon>Pleosporomycetidae</taxon>
        <taxon>Pleosporales</taxon>
        <taxon>Dothidotthiaceae</taxon>
        <taxon>Dothidotthia</taxon>
    </lineage>
</organism>
<evidence type="ECO:0000313" key="3">
    <source>
        <dbReference type="Proteomes" id="UP000799771"/>
    </source>
</evidence>
<keyword evidence="3" id="KW-1185">Reference proteome</keyword>
<gene>
    <name evidence="2" type="ORF">P153DRAFT_385763</name>
</gene>
<sequence>MLLITLFLTLCALSTAIPQSPPPIPIPTIFPRIPPYTPETCPAFTPITQTYITTITTTTLVSRHCPSFTTRVDEPAPWSSCAFKTAECIRPACLQISTITHPCITDNCCTRTARETVYKECAKKCPTGCATSWTVASNCAGS</sequence>
<protein>
    <recommendedName>
        <fullName evidence="4">Extracellular membrane protein CFEM domain-containing protein</fullName>
    </recommendedName>
</protein>
<proteinExistence type="predicted"/>